<gene>
    <name evidence="1" type="ORF">GCM10022222_03040</name>
</gene>
<sequence>MSGPPPGRGAPQTHPVTNTALDDAGRCLLSVAWNIRTGGPRADPYADAVRSRLRELCRSLGHATCRHAASHGTGDHVPLLRLADLAYEIDTLLLLVGTSLVPAPDRDRRRRNEIDTLVTGLDALAAAATAALEPACVPS</sequence>
<proteinExistence type="predicted"/>
<reference evidence="2" key="1">
    <citation type="journal article" date="2019" name="Int. J. Syst. Evol. Microbiol.">
        <title>The Global Catalogue of Microorganisms (GCM) 10K type strain sequencing project: providing services to taxonomists for standard genome sequencing and annotation.</title>
        <authorList>
            <consortium name="The Broad Institute Genomics Platform"/>
            <consortium name="The Broad Institute Genome Sequencing Center for Infectious Disease"/>
            <person name="Wu L."/>
            <person name="Ma J."/>
        </authorList>
    </citation>
    <scope>NUCLEOTIDE SEQUENCE [LARGE SCALE GENOMIC DNA]</scope>
    <source>
        <strain evidence="2">JCM 16898</strain>
    </source>
</reference>
<accession>A0ABP6UWL0</accession>
<name>A0ABP6UWL0_9PSEU</name>
<keyword evidence="2" id="KW-1185">Reference proteome</keyword>
<dbReference type="EMBL" id="BAAAZN010000001">
    <property type="protein sequence ID" value="GAA3524091.1"/>
    <property type="molecule type" value="Genomic_DNA"/>
</dbReference>
<dbReference type="Proteomes" id="UP001500689">
    <property type="component" value="Unassembled WGS sequence"/>
</dbReference>
<organism evidence="1 2">
    <name type="scientific">Amycolatopsis ultiminotia</name>
    <dbReference type="NCBI Taxonomy" id="543629"/>
    <lineage>
        <taxon>Bacteria</taxon>
        <taxon>Bacillati</taxon>
        <taxon>Actinomycetota</taxon>
        <taxon>Actinomycetes</taxon>
        <taxon>Pseudonocardiales</taxon>
        <taxon>Pseudonocardiaceae</taxon>
        <taxon>Amycolatopsis</taxon>
    </lineage>
</organism>
<protein>
    <submittedName>
        <fullName evidence="1">Uncharacterized protein</fullName>
    </submittedName>
</protein>
<comment type="caution">
    <text evidence="1">The sequence shown here is derived from an EMBL/GenBank/DDBJ whole genome shotgun (WGS) entry which is preliminary data.</text>
</comment>
<evidence type="ECO:0000313" key="1">
    <source>
        <dbReference type="EMBL" id="GAA3524091.1"/>
    </source>
</evidence>
<evidence type="ECO:0000313" key="2">
    <source>
        <dbReference type="Proteomes" id="UP001500689"/>
    </source>
</evidence>